<sequence length="67" mass="8180">ITLNYIKHFNKFMKLELVGEWHLLIYNSYSSYLTHKFIIYCFENKIWLYVLSSHSSHILQPLNIIIF</sequence>
<evidence type="ECO:0000313" key="2">
    <source>
        <dbReference type="EMBL" id="KAF2194650.1"/>
    </source>
</evidence>
<dbReference type="EMBL" id="ML994611">
    <property type="protein sequence ID" value="KAF2194650.1"/>
    <property type="molecule type" value="Genomic_DNA"/>
</dbReference>
<dbReference type="AlphaFoldDB" id="A0A6A6EX07"/>
<keyword evidence="3" id="KW-1185">Reference proteome</keyword>
<dbReference type="InterPro" id="IPR004875">
    <property type="entry name" value="DDE_SF_endonuclease_dom"/>
</dbReference>
<gene>
    <name evidence="2" type="ORF">K469DRAFT_547174</name>
</gene>
<dbReference type="OrthoDB" id="3943683at2759"/>
<proteinExistence type="predicted"/>
<dbReference type="Pfam" id="PF03184">
    <property type="entry name" value="DDE_1"/>
    <property type="match status" value="1"/>
</dbReference>
<feature type="non-terminal residue" evidence="2">
    <location>
        <position position="1"/>
    </location>
</feature>
<feature type="domain" description="DDE-1" evidence="1">
    <location>
        <begin position="2"/>
        <end position="66"/>
    </location>
</feature>
<evidence type="ECO:0000259" key="1">
    <source>
        <dbReference type="Pfam" id="PF03184"/>
    </source>
</evidence>
<organism evidence="2 3">
    <name type="scientific">Zopfia rhizophila CBS 207.26</name>
    <dbReference type="NCBI Taxonomy" id="1314779"/>
    <lineage>
        <taxon>Eukaryota</taxon>
        <taxon>Fungi</taxon>
        <taxon>Dikarya</taxon>
        <taxon>Ascomycota</taxon>
        <taxon>Pezizomycotina</taxon>
        <taxon>Dothideomycetes</taxon>
        <taxon>Dothideomycetes incertae sedis</taxon>
        <taxon>Zopfiaceae</taxon>
        <taxon>Zopfia</taxon>
    </lineage>
</organism>
<name>A0A6A6EX07_9PEZI</name>
<accession>A0A6A6EX07</accession>
<reference evidence="2" key="1">
    <citation type="journal article" date="2020" name="Stud. Mycol.">
        <title>101 Dothideomycetes genomes: a test case for predicting lifestyles and emergence of pathogens.</title>
        <authorList>
            <person name="Haridas S."/>
            <person name="Albert R."/>
            <person name="Binder M."/>
            <person name="Bloem J."/>
            <person name="Labutti K."/>
            <person name="Salamov A."/>
            <person name="Andreopoulos B."/>
            <person name="Baker S."/>
            <person name="Barry K."/>
            <person name="Bills G."/>
            <person name="Bluhm B."/>
            <person name="Cannon C."/>
            <person name="Castanera R."/>
            <person name="Culley D."/>
            <person name="Daum C."/>
            <person name="Ezra D."/>
            <person name="Gonzalez J."/>
            <person name="Henrissat B."/>
            <person name="Kuo A."/>
            <person name="Liang C."/>
            <person name="Lipzen A."/>
            <person name="Lutzoni F."/>
            <person name="Magnuson J."/>
            <person name="Mondo S."/>
            <person name="Nolan M."/>
            <person name="Ohm R."/>
            <person name="Pangilinan J."/>
            <person name="Park H.-J."/>
            <person name="Ramirez L."/>
            <person name="Alfaro M."/>
            <person name="Sun H."/>
            <person name="Tritt A."/>
            <person name="Yoshinaga Y."/>
            <person name="Zwiers L.-H."/>
            <person name="Turgeon B."/>
            <person name="Goodwin S."/>
            <person name="Spatafora J."/>
            <person name="Crous P."/>
            <person name="Grigoriev I."/>
        </authorList>
    </citation>
    <scope>NUCLEOTIDE SEQUENCE</scope>
    <source>
        <strain evidence="2">CBS 207.26</strain>
    </source>
</reference>
<dbReference type="GO" id="GO:0003676">
    <property type="term" value="F:nucleic acid binding"/>
    <property type="evidence" value="ECO:0007669"/>
    <property type="project" value="InterPro"/>
</dbReference>
<evidence type="ECO:0000313" key="3">
    <source>
        <dbReference type="Proteomes" id="UP000800200"/>
    </source>
</evidence>
<dbReference type="Proteomes" id="UP000800200">
    <property type="component" value="Unassembled WGS sequence"/>
</dbReference>
<protein>
    <recommendedName>
        <fullName evidence="1">DDE-1 domain-containing protein</fullName>
    </recommendedName>
</protein>